<comment type="caution">
    <text evidence="1">The sequence shown here is derived from an EMBL/GenBank/DDBJ whole genome shotgun (WGS) entry which is preliminary data.</text>
</comment>
<name>A0ACB8UNA2_9EURO</name>
<reference evidence="1" key="1">
    <citation type="journal article" date="2022" name="bioRxiv">
        <title>Population genetic analysis of Ophidiomyces ophidiicola, the causative agent of snake fungal disease, indicates recent introductions to the USA.</title>
        <authorList>
            <person name="Ladner J.T."/>
            <person name="Palmer J.M."/>
            <person name="Ettinger C.L."/>
            <person name="Stajich J.E."/>
            <person name="Farrell T.M."/>
            <person name="Glorioso B.M."/>
            <person name="Lawson B."/>
            <person name="Price S.J."/>
            <person name="Stengle A.G."/>
            <person name="Grear D.A."/>
            <person name="Lorch J.M."/>
        </authorList>
    </citation>
    <scope>NUCLEOTIDE SEQUENCE</scope>
    <source>
        <strain evidence="1">NWHC 24266-5</strain>
    </source>
</reference>
<protein>
    <submittedName>
        <fullName evidence="1">Uncharacterized protein</fullName>
    </submittedName>
</protein>
<organism evidence="1">
    <name type="scientific">Ophidiomyces ophidiicola</name>
    <dbReference type="NCBI Taxonomy" id="1387563"/>
    <lineage>
        <taxon>Eukaryota</taxon>
        <taxon>Fungi</taxon>
        <taxon>Dikarya</taxon>
        <taxon>Ascomycota</taxon>
        <taxon>Pezizomycotina</taxon>
        <taxon>Eurotiomycetes</taxon>
        <taxon>Eurotiomycetidae</taxon>
        <taxon>Onygenales</taxon>
        <taxon>Onygenaceae</taxon>
        <taxon>Ophidiomyces</taxon>
    </lineage>
</organism>
<evidence type="ECO:0000313" key="1">
    <source>
        <dbReference type="EMBL" id="KAI2381949.1"/>
    </source>
</evidence>
<gene>
    <name evidence="1" type="ORF">LOY88_006461</name>
</gene>
<dbReference type="EMBL" id="JALBCA010000156">
    <property type="protein sequence ID" value="KAI2381949.1"/>
    <property type="molecule type" value="Genomic_DNA"/>
</dbReference>
<accession>A0ACB8UNA2</accession>
<proteinExistence type="predicted"/>
<sequence>MKSFVASLLSALSLGVVAPPRPADWRLDFGPFEATVETVHAALLTRKATCRSIVSAFLAQTETFNPRVNAILTLNPTALRTADALDIILRDKLAGRHEAELELSAVWRNASATASTMGLPPLFCIPTIVKDNVDTADMPTTGGSLTLSSLRPDRDAPVLTNLRKAGAILLAKTNMHELALEGISVSSLGGQTLNPYDLSRTPGGSSGGTGAGLAMGFGVLGVGTDTMNSIRSPASACGVVGMRPGLGMLDTDGVMPVSWSQDVVGPLARDVRDVAVMLGVMEGKGVDYTTEFGPEHQADFSGLNGMRLGVVETFFDRTSASSDPGVSAVNNVVESMLARLHAAEATLIPITNALLNSTVIHSTMDRQVYEFRQAMDAYLSYHHSTTSPDIPASLAALYSAGSQFLLLPNQRAQLTQSFYSSPQNMSYATRKALASEVRSAVHSIFSTYTLDALIYPHQTTLAVPVSSPSQRGRNGILASVTGFPAISLPAGYSSRTGGARAGVPVGVEVLGLPRSEKQLLGLAGRIERVIGGEKRTPPVLWDTKRKNKRYFNVPVIAPNRKNIPKAYSLGVW</sequence>